<accession>J9FUZ3</accession>
<reference evidence="1" key="1">
    <citation type="journal article" date="2012" name="PLoS ONE">
        <title>Gene sets for utilization of primary and secondary nutrition supplies in the distal gut of endangered iberian lynx.</title>
        <authorList>
            <person name="Alcaide M."/>
            <person name="Messina E."/>
            <person name="Richter M."/>
            <person name="Bargiela R."/>
            <person name="Peplies J."/>
            <person name="Huws S.A."/>
            <person name="Newbold C.J."/>
            <person name="Golyshin P.N."/>
            <person name="Simon M.A."/>
            <person name="Lopez G."/>
            <person name="Yakimov M.M."/>
            <person name="Ferrer M."/>
        </authorList>
    </citation>
    <scope>NUCLEOTIDE SEQUENCE</scope>
</reference>
<evidence type="ECO:0000313" key="1">
    <source>
        <dbReference type="EMBL" id="EJW98806.1"/>
    </source>
</evidence>
<dbReference type="AlphaFoldDB" id="J9FUZ3"/>
<feature type="non-terminal residue" evidence="1">
    <location>
        <position position="1"/>
    </location>
</feature>
<protein>
    <submittedName>
        <fullName evidence="1">Uncharacterized protein</fullName>
    </submittedName>
</protein>
<comment type="caution">
    <text evidence="1">The sequence shown here is derived from an EMBL/GenBank/DDBJ whole genome shotgun (WGS) entry which is preliminary data.</text>
</comment>
<sequence>KLAKQHATNLANLFSDVTDGEVKSLP</sequence>
<gene>
    <name evidence="1" type="ORF">EVA_13089</name>
</gene>
<proteinExistence type="predicted"/>
<organism evidence="1">
    <name type="scientific">gut metagenome</name>
    <dbReference type="NCBI Taxonomy" id="749906"/>
    <lineage>
        <taxon>unclassified sequences</taxon>
        <taxon>metagenomes</taxon>
        <taxon>organismal metagenomes</taxon>
    </lineage>
</organism>
<name>J9FUZ3_9ZZZZ</name>
<dbReference type="EMBL" id="AMCI01004090">
    <property type="protein sequence ID" value="EJW98806.1"/>
    <property type="molecule type" value="Genomic_DNA"/>
</dbReference>